<dbReference type="HOGENOM" id="CLU_2709930_0_0_1"/>
<feature type="region of interest" description="Disordered" evidence="1">
    <location>
        <begin position="22"/>
        <end position="73"/>
    </location>
</feature>
<name>A0A077RP34_WHEAT</name>
<evidence type="ECO:0000256" key="2">
    <source>
        <dbReference type="SAM" id="SignalP"/>
    </source>
</evidence>
<dbReference type="Gramene" id="TraesLAC3B03G01481350.1">
    <property type="protein sequence ID" value="TraesLAC3B03G01481350.1"/>
    <property type="gene ID" value="TraesLAC3B03G01481350"/>
</dbReference>
<protein>
    <recommendedName>
        <fullName evidence="4">Secreted protein</fullName>
    </recommendedName>
</protein>
<dbReference type="EMBL" id="HG670306">
    <property type="protein sequence ID" value="CDM80250.1"/>
    <property type="molecule type" value="Genomic_DNA"/>
</dbReference>
<evidence type="ECO:0008006" key="4">
    <source>
        <dbReference type="Google" id="ProtNLM"/>
    </source>
</evidence>
<reference evidence="3" key="1">
    <citation type="journal article" date="2014" name="Science">
        <title>Structural and functional partitioning of bread wheat chromosome 3B.</title>
        <authorList>
            <person name="Choulet F."/>
            <person name="Alberti A."/>
            <person name="Theil S."/>
            <person name="Glover N."/>
            <person name="Barbe V."/>
            <person name="Daron J."/>
            <person name="Pingault L."/>
            <person name="Sourdille P."/>
            <person name="Couloux A."/>
            <person name="Paux E."/>
            <person name="Leroy P."/>
            <person name="Mangenot S."/>
            <person name="Guilhot N."/>
            <person name="Le Gouis J."/>
            <person name="Balfourier F."/>
            <person name="Alaux M."/>
            <person name="Jamilloux V."/>
            <person name="Poulain J."/>
            <person name="Durand C."/>
            <person name="Bellec A."/>
            <person name="Gaspin C."/>
            <person name="Safar J."/>
            <person name="Dolezel J."/>
            <person name="Rogers J."/>
            <person name="Vandepoele K."/>
            <person name="Aury J.M."/>
            <person name="Mayer K."/>
            <person name="Berges H."/>
            <person name="Quesneville H."/>
            <person name="Wincker P."/>
            <person name="Feuillet C."/>
        </authorList>
    </citation>
    <scope>NUCLEOTIDE SEQUENCE</scope>
</reference>
<proteinExistence type="predicted"/>
<evidence type="ECO:0000313" key="3">
    <source>
        <dbReference type="EMBL" id="CDM80250.1"/>
    </source>
</evidence>
<accession>A0A077RP34</accession>
<feature type="signal peptide" evidence="2">
    <location>
        <begin position="1"/>
        <end position="17"/>
    </location>
</feature>
<evidence type="ECO:0000256" key="1">
    <source>
        <dbReference type="SAM" id="MobiDB-lite"/>
    </source>
</evidence>
<feature type="chain" id="PRO_5009743604" description="Secreted protein" evidence="2">
    <location>
        <begin position="18"/>
        <end position="73"/>
    </location>
</feature>
<gene>
    <name evidence="3" type="ORF">TRAES_3BF053100220CFD_c1</name>
</gene>
<organism evidence="3">
    <name type="scientific">Triticum aestivum</name>
    <name type="common">Wheat</name>
    <dbReference type="NCBI Taxonomy" id="4565"/>
    <lineage>
        <taxon>Eukaryota</taxon>
        <taxon>Viridiplantae</taxon>
        <taxon>Streptophyta</taxon>
        <taxon>Embryophyta</taxon>
        <taxon>Tracheophyta</taxon>
        <taxon>Spermatophyta</taxon>
        <taxon>Magnoliopsida</taxon>
        <taxon>Liliopsida</taxon>
        <taxon>Poales</taxon>
        <taxon>Poaceae</taxon>
        <taxon>BOP clade</taxon>
        <taxon>Pooideae</taxon>
        <taxon>Triticodae</taxon>
        <taxon>Triticeae</taxon>
        <taxon>Triticinae</taxon>
        <taxon>Triticum</taxon>
    </lineage>
</organism>
<sequence>MAILAITLIRCSLPCSADIQVHTEGTREGQSPPAPQAAPRQGTAYRRRPNTTPPAPAVLHRKTLQQAVPVPPM</sequence>
<dbReference type="AlphaFoldDB" id="A0A077RP34"/>
<keyword evidence="2" id="KW-0732">Signal</keyword>